<dbReference type="Proteomes" id="UP000000561">
    <property type="component" value="Chromosome 1"/>
</dbReference>
<feature type="region of interest" description="Disordered" evidence="1">
    <location>
        <begin position="149"/>
        <end position="174"/>
    </location>
</feature>
<evidence type="ECO:0000313" key="4">
    <source>
        <dbReference type="Proteomes" id="UP000000561"/>
    </source>
</evidence>
<protein>
    <submittedName>
        <fullName evidence="3">Uncharacterized protein</fullName>
    </submittedName>
</protein>
<name>A0A0D1EAN2_MYCMD</name>
<dbReference type="eggNOG" id="ENOG502RCGX">
    <property type="taxonomic scope" value="Eukaryota"/>
</dbReference>
<dbReference type="OMA" id="GFCQLDY"/>
<dbReference type="EMBL" id="CM003140">
    <property type="protein sequence ID" value="KIS72306.1"/>
    <property type="molecule type" value="Genomic_DNA"/>
</dbReference>
<gene>
    <name evidence="3" type="ORF">UMAG_00715</name>
</gene>
<dbReference type="GeneID" id="23561938"/>
<evidence type="ECO:0000256" key="2">
    <source>
        <dbReference type="SAM" id="SignalP"/>
    </source>
</evidence>
<keyword evidence="2" id="KW-0732">Signal</keyword>
<dbReference type="RefSeq" id="XP_011386505.1">
    <property type="nucleotide sequence ID" value="XM_011388203.1"/>
</dbReference>
<organism evidence="3 4">
    <name type="scientific">Mycosarcoma maydis</name>
    <name type="common">Corn smut fungus</name>
    <name type="synonym">Ustilago maydis</name>
    <dbReference type="NCBI Taxonomy" id="5270"/>
    <lineage>
        <taxon>Eukaryota</taxon>
        <taxon>Fungi</taxon>
        <taxon>Dikarya</taxon>
        <taxon>Basidiomycota</taxon>
        <taxon>Ustilaginomycotina</taxon>
        <taxon>Ustilaginomycetes</taxon>
        <taxon>Ustilaginales</taxon>
        <taxon>Ustilaginaceae</taxon>
        <taxon>Mycosarcoma</taxon>
    </lineage>
</organism>
<dbReference type="InParanoid" id="A0A0D1EAN2"/>
<accession>A0A0D1EAN2</accession>
<evidence type="ECO:0000313" key="3">
    <source>
        <dbReference type="EMBL" id="KIS72306.1"/>
    </source>
</evidence>
<dbReference type="VEuPathDB" id="FungiDB:UMAG_00715"/>
<feature type="signal peptide" evidence="2">
    <location>
        <begin position="1"/>
        <end position="24"/>
    </location>
</feature>
<dbReference type="STRING" id="237631.A0A0D1EAN2"/>
<dbReference type="OrthoDB" id="2543697at2759"/>
<dbReference type="KEGG" id="uma:UMAG_00715"/>
<evidence type="ECO:0000256" key="1">
    <source>
        <dbReference type="SAM" id="MobiDB-lite"/>
    </source>
</evidence>
<dbReference type="AlphaFoldDB" id="A0A0D1EAN2"/>
<proteinExistence type="predicted"/>
<feature type="chain" id="PRO_5002229739" evidence="2">
    <location>
        <begin position="25"/>
        <end position="327"/>
    </location>
</feature>
<keyword evidence="4" id="KW-1185">Reference proteome</keyword>
<reference evidence="3 4" key="1">
    <citation type="journal article" date="2006" name="Nature">
        <title>Insights from the genome of the biotrophic fungal plant pathogen Ustilago maydis.</title>
        <authorList>
            <person name="Kamper J."/>
            <person name="Kahmann R."/>
            <person name="Bolker M."/>
            <person name="Ma L.J."/>
            <person name="Brefort T."/>
            <person name="Saville B.J."/>
            <person name="Banuett F."/>
            <person name="Kronstad J.W."/>
            <person name="Gold S.E."/>
            <person name="Muller O."/>
            <person name="Perlin M.H."/>
            <person name="Wosten H.A."/>
            <person name="de Vries R."/>
            <person name="Ruiz-Herrera J."/>
            <person name="Reynaga-Pena C.G."/>
            <person name="Snetselaar K."/>
            <person name="McCann M."/>
            <person name="Perez-Martin J."/>
            <person name="Feldbrugge M."/>
            <person name="Basse C.W."/>
            <person name="Steinberg G."/>
            <person name="Ibeas J.I."/>
            <person name="Holloman W."/>
            <person name="Guzman P."/>
            <person name="Farman M."/>
            <person name="Stajich J.E."/>
            <person name="Sentandreu R."/>
            <person name="Gonzalez-Prieto J.M."/>
            <person name="Kennell J.C."/>
            <person name="Molina L."/>
            <person name="Schirawski J."/>
            <person name="Mendoza-Mendoza A."/>
            <person name="Greilinger D."/>
            <person name="Munch K."/>
            <person name="Rossel N."/>
            <person name="Scherer M."/>
            <person name="Vranes M."/>
            <person name="Ladendorf O."/>
            <person name="Vincon V."/>
            <person name="Fuchs U."/>
            <person name="Sandrock B."/>
            <person name="Meng S."/>
            <person name="Ho E.C."/>
            <person name="Cahill M.J."/>
            <person name="Boyce K.J."/>
            <person name="Klose J."/>
            <person name="Klosterman S.J."/>
            <person name="Deelstra H.J."/>
            <person name="Ortiz-Castellanos L."/>
            <person name="Li W."/>
            <person name="Sanchez-Alonso P."/>
            <person name="Schreier P.H."/>
            <person name="Hauser-Hahn I."/>
            <person name="Vaupel M."/>
            <person name="Koopmann E."/>
            <person name="Friedrich G."/>
            <person name="Voss H."/>
            <person name="Schluter T."/>
            <person name="Margolis J."/>
            <person name="Platt D."/>
            <person name="Swimmer C."/>
            <person name="Gnirke A."/>
            <person name="Chen F."/>
            <person name="Vysotskaia V."/>
            <person name="Mannhaupt G."/>
            <person name="Guldener U."/>
            <person name="Munsterkotter M."/>
            <person name="Haase D."/>
            <person name="Oesterheld M."/>
            <person name="Mewes H.W."/>
            <person name="Mauceli E.W."/>
            <person name="DeCaprio D."/>
            <person name="Wade C.M."/>
            <person name="Butler J."/>
            <person name="Young S."/>
            <person name="Jaffe D.B."/>
            <person name="Calvo S."/>
            <person name="Nusbaum C."/>
            <person name="Galagan J."/>
            <person name="Birren B.W."/>
        </authorList>
    </citation>
    <scope>NUCLEOTIDE SEQUENCE [LARGE SCALE GENOMIC DNA]</scope>
    <source>
        <strain evidence="4">DSM 14603 / FGSC 9021 / UM521</strain>
    </source>
</reference>
<sequence>MQLNRTWIALLGAISLTLVSRVSADNPQITDPNLKVIRQFNIVLTDNTKVSDLLCCMGTPNELPSIKEYQCFEHQDMQMGSAPGSRRMGIQFCSHLPGSTPDDALNAFKETCTKATGEVLTPDKGYCPQIWPNYDDKYVKPAPVTVAGNGGDVAPTPASPPPSAPDAGGKTTNDADGFKTKGTFLYTLVDYAITRSLACCKGSSQPIIKPQKYKCAQRKVEGKVFMSQCTQMLASITKAKKLEGFTTLEGDSSVIVDDKTKQQCSATWTNAMSFVYGFCQLDYDGARDDAIKAFQDDCSAKGGEAKEPHDGMCLWNVDDAAIDSTSA</sequence>